<dbReference type="AlphaFoldDB" id="A0A2A6C9L8"/>
<gene>
    <name evidence="4" type="primary">WBGene00277395</name>
</gene>
<proteinExistence type="predicted"/>
<dbReference type="EnsemblMetazoa" id="PPA39026.1">
    <property type="protein sequence ID" value="PPA39026.1"/>
    <property type="gene ID" value="WBGene00277395"/>
</dbReference>
<evidence type="ECO:0000256" key="2">
    <source>
        <dbReference type="SAM" id="Phobius"/>
    </source>
</evidence>
<organism evidence="4 5">
    <name type="scientific">Pristionchus pacificus</name>
    <name type="common">Parasitic nematode worm</name>
    <dbReference type="NCBI Taxonomy" id="54126"/>
    <lineage>
        <taxon>Eukaryota</taxon>
        <taxon>Metazoa</taxon>
        <taxon>Ecdysozoa</taxon>
        <taxon>Nematoda</taxon>
        <taxon>Chromadorea</taxon>
        <taxon>Rhabditida</taxon>
        <taxon>Rhabditina</taxon>
        <taxon>Diplogasteromorpha</taxon>
        <taxon>Diplogasteroidea</taxon>
        <taxon>Neodiplogasteridae</taxon>
        <taxon>Pristionchus</taxon>
    </lineage>
</organism>
<reference evidence="4" key="2">
    <citation type="submission" date="2022-06" db="UniProtKB">
        <authorList>
            <consortium name="EnsemblMetazoa"/>
        </authorList>
    </citation>
    <scope>IDENTIFICATION</scope>
    <source>
        <strain evidence="4">PS312</strain>
    </source>
</reference>
<evidence type="ECO:0000256" key="1">
    <source>
        <dbReference type="SAM" id="MobiDB-lite"/>
    </source>
</evidence>
<keyword evidence="2" id="KW-0472">Membrane</keyword>
<keyword evidence="3" id="KW-0732">Signal</keyword>
<keyword evidence="5" id="KW-1185">Reference proteome</keyword>
<evidence type="ECO:0000313" key="4">
    <source>
        <dbReference type="EnsemblMetazoa" id="PPA39026.1"/>
    </source>
</evidence>
<dbReference type="Proteomes" id="UP000005239">
    <property type="component" value="Unassembled WGS sequence"/>
</dbReference>
<protein>
    <submittedName>
        <fullName evidence="4">Uncharacterized protein</fullName>
    </submittedName>
</protein>
<keyword evidence="2" id="KW-1133">Transmembrane helix</keyword>
<reference evidence="5" key="1">
    <citation type="journal article" date="2008" name="Nat. Genet.">
        <title>The Pristionchus pacificus genome provides a unique perspective on nematode lifestyle and parasitism.</title>
        <authorList>
            <person name="Dieterich C."/>
            <person name="Clifton S.W."/>
            <person name="Schuster L.N."/>
            <person name="Chinwalla A."/>
            <person name="Delehaunty K."/>
            <person name="Dinkelacker I."/>
            <person name="Fulton L."/>
            <person name="Fulton R."/>
            <person name="Godfrey J."/>
            <person name="Minx P."/>
            <person name="Mitreva M."/>
            <person name="Roeseler W."/>
            <person name="Tian H."/>
            <person name="Witte H."/>
            <person name="Yang S.P."/>
            <person name="Wilson R.K."/>
            <person name="Sommer R.J."/>
        </authorList>
    </citation>
    <scope>NUCLEOTIDE SEQUENCE [LARGE SCALE GENOMIC DNA]</scope>
    <source>
        <strain evidence="5">PS312</strain>
    </source>
</reference>
<feature type="compositionally biased region" description="Pro residues" evidence="1">
    <location>
        <begin position="65"/>
        <end position="92"/>
    </location>
</feature>
<name>A0A2A6C9L8_PRIPA</name>
<evidence type="ECO:0000313" key="5">
    <source>
        <dbReference type="Proteomes" id="UP000005239"/>
    </source>
</evidence>
<evidence type="ECO:0000256" key="3">
    <source>
        <dbReference type="SAM" id="SignalP"/>
    </source>
</evidence>
<sequence>MKGGVVLVFIILLQLAMADVWGDLWKKVQVTANDESTRVLEKVNKEIGRWQKRLNESKEQEKYDPPPPQPPIDPVVEPPLPTPPPPTLPPTSPHTTTTEVPLPLVTAPLVSYSLTPSPPPETTSAPTIATTIKMEADQPSSTLSWTIGTISFIFVGFGVIFSVVLLAVRRYRRGHPSVPPFPPPEPPRILVERVYAPYLRMNEDRSQRESE</sequence>
<feature type="compositionally biased region" description="Basic and acidic residues" evidence="1">
    <location>
        <begin position="53"/>
        <end position="64"/>
    </location>
</feature>
<keyword evidence="2" id="KW-0812">Transmembrane</keyword>
<feature type="signal peptide" evidence="3">
    <location>
        <begin position="1"/>
        <end position="18"/>
    </location>
</feature>
<accession>A0A8R1YVK8</accession>
<accession>A0A2A6C9L8</accession>
<feature type="transmembrane region" description="Helical" evidence="2">
    <location>
        <begin position="143"/>
        <end position="168"/>
    </location>
</feature>
<feature type="region of interest" description="Disordered" evidence="1">
    <location>
        <begin position="53"/>
        <end position="99"/>
    </location>
</feature>
<feature type="chain" id="PRO_5043433595" evidence="3">
    <location>
        <begin position="19"/>
        <end position="211"/>
    </location>
</feature>